<keyword evidence="3" id="KW-1185">Reference proteome</keyword>
<evidence type="ECO:0000256" key="1">
    <source>
        <dbReference type="SAM" id="SignalP"/>
    </source>
</evidence>
<reference evidence="2 3" key="1">
    <citation type="submission" date="2015-09" db="EMBL/GenBank/DDBJ databases">
        <title>Complete genome sequence of a benzo[a]pyrene-degrading bacterium Altererythrobacter epoxidivorans CGMCC 1.7731T.</title>
        <authorList>
            <person name="Li Z."/>
            <person name="Cheng H."/>
            <person name="Huo Y."/>
            <person name="Xu X."/>
        </authorList>
    </citation>
    <scope>NUCLEOTIDE SEQUENCE [LARGE SCALE GENOMIC DNA]</scope>
    <source>
        <strain evidence="2 3">CGMCC 1.7731</strain>
    </source>
</reference>
<organism evidence="2 3">
    <name type="scientific">Altererythrobacter epoxidivorans</name>
    <dbReference type="NCBI Taxonomy" id="361183"/>
    <lineage>
        <taxon>Bacteria</taxon>
        <taxon>Pseudomonadati</taxon>
        <taxon>Pseudomonadota</taxon>
        <taxon>Alphaproteobacteria</taxon>
        <taxon>Sphingomonadales</taxon>
        <taxon>Erythrobacteraceae</taxon>
        <taxon>Altererythrobacter</taxon>
    </lineage>
</organism>
<dbReference type="EMBL" id="CP012669">
    <property type="protein sequence ID" value="ALE16196.1"/>
    <property type="molecule type" value="Genomic_DNA"/>
</dbReference>
<gene>
    <name evidence="2" type="ORF">AMC99_00893</name>
</gene>
<evidence type="ECO:0008006" key="4">
    <source>
        <dbReference type="Google" id="ProtNLM"/>
    </source>
</evidence>
<accession>A0A0M3TA59</accession>
<dbReference type="PATRIC" id="fig|361183.4.peg.875"/>
<feature type="signal peptide" evidence="1">
    <location>
        <begin position="1"/>
        <end position="22"/>
    </location>
</feature>
<feature type="chain" id="PRO_5005789702" description="YbjN domain-containing protein" evidence="1">
    <location>
        <begin position="23"/>
        <end position="166"/>
    </location>
</feature>
<dbReference type="OrthoDB" id="7619699at2"/>
<dbReference type="Proteomes" id="UP000057938">
    <property type="component" value="Chromosome"/>
</dbReference>
<protein>
    <recommendedName>
        <fullName evidence="4">YbjN domain-containing protein</fullName>
    </recommendedName>
</protein>
<proteinExistence type="predicted"/>
<evidence type="ECO:0000313" key="2">
    <source>
        <dbReference type="EMBL" id="ALE16196.1"/>
    </source>
</evidence>
<name>A0A0M3TA59_9SPHN</name>
<dbReference type="RefSeq" id="WP_061923277.1">
    <property type="nucleotide sequence ID" value="NZ_CP012669.1"/>
</dbReference>
<dbReference type="AlphaFoldDB" id="A0A0M3TA59"/>
<dbReference type="KEGG" id="aep:AMC99_00893"/>
<sequence>MTFKFVAAAAIAAAVIPAPALAETTYNPDRIVKSVENDDLVAIVKSLDHEVVQIADDSRLVGAKEKDGLSYILIGTACDANGVSGCQGVNMQVRWNGSSGITDANLAEANLEYAAITSWYLADTDSLGFSRYVVLDYGITMANLRENLKVLLAVAPRAKAIATGSN</sequence>
<evidence type="ECO:0000313" key="3">
    <source>
        <dbReference type="Proteomes" id="UP000057938"/>
    </source>
</evidence>
<keyword evidence="1" id="KW-0732">Signal</keyword>
<dbReference type="STRING" id="361183.AMC99_00893"/>